<organism evidence="2 3">
    <name type="scientific">Diplodia intermedia</name>
    <dbReference type="NCBI Taxonomy" id="856260"/>
    <lineage>
        <taxon>Eukaryota</taxon>
        <taxon>Fungi</taxon>
        <taxon>Dikarya</taxon>
        <taxon>Ascomycota</taxon>
        <taxon>Pezizomycotina</taxon>
        <taxon>Dothideomycetes</taxon>
        <taxon>Dothideomycetes incertae sedis</taxon>
        <taxon>Botryosphaeriales</taxon>
        <taxon>Botryosphaeriaceae</taxon>
        <taxon>Diplodia</taxon>
    </lineage>
</organism>
<evidence type="ECO:0000313" key="2">
    <source>
        <dbReference type="EMBL" id="KAL1644395.1"/>
    </source>
</evidence>
<keyword evidence="3" id="KW-1185">Reference proteome</keyword>
<evidence type="ECO:0000313" key="3">
    <source>
        <dbReference type="Proteomes" id="UP001521184"/>
    </source>
</evidence>
<evidence type="ECO:0000256" key="1">
    <source>
        <dbReference type="SAM" id="MobiDB-lite"/>
    </source>
</evidence>
<sequence>MASPTATSAAAATAATARTTRADSVLHPAQLNKQGKQKQHRQPTPAPLNRRSGSTYGSRDGGGDPDNDRDESRPRPSTSALLTKSAAAVPTDDDAKQQNRQGRE</sequence>
<feature type="compositionally biased region" description="Basic and acidic residues" evidence="1">
    <location>
        <begin position="93"/>
        <end position="104"/>
    </location>
</feature>
<accession>A0ABR3TU22</accession>
<feature type="region of interest" description="Disordered" evidence="1">
    <location>
        <begin position="1"/>
        <end position="104"/>
    </location>
</feature>
<feature type="compositionally biased region" description="Low complexity" evidence="1">
    <location>
        <begin position="1"/>
        <end position="19"/>
    </location>
</feature>
<reference evidence="2 3" key="1">
    <citation type="journal article" date="2023" name="Plant Dis.">
        <title>First Report of Diplodia intermedia Causing Canker and Dieback Diseases on Apple Trees in Canada.</title>
        <authorList>
            <person name="Ellouze W."/>
            <person name="Ilyukhin E."/>
            <person name="Sulman M."/>
            <person name="Ali S."/>
        </authorList>
    </citation>
    <scope>NUCLEOTIDE SEQUENCE [LARGE SCALE GENOMIC DNA]</scope>
    <source>
        <strain evidence="2 3">M45-28</strain>
    </source>
</reference>
<protein>
    <submittedName>
        <fullName evidence="2">Uncharacterized protein</fullName>
    </submittedName>
</protein>
<comment type="caution">
    <text evidence="2">The sequence shown here is derived from an EMBL/GenBank/DDBJ whole genome shotgun (WGS) entry which is preliminary data.</text>
</comment>
<feature type="compositionally biased region" description="Low complexity" evidence="1">
    <location>
        <begin position="77"/>
        <end position="88"/>
    </location>
</feature>
<gene>
    <name evidence="2" type="ORF">SLS58_004309</name>
</gene>
<dbReference type="Proteomes" id="UP001521184">
    <property type="component" value="Unassembled WGS sequence"/>
</dbReference>
<proteinExistence type="predicted"/>
<dbReference type="EMBL" id="JAKEKT020000023">
    <property type="protein sequence ID" value="KAL1644395.1"/>
    <property type="molecule type" value="Genomic_DNA"/>
</dbReference>
<name>A0ABR3TU22_9PEZI</name>